<name>A0A922I0Q5_DERFA</name>
<dbReference type="EMBL" id="ASGP02000003">
    <property type="protein sequence ID" value="KAH9516907.1"/>
    <property type="molecule type" value="Genomic_DNA"/>
</dbReference>
<proteinExistence type="predicted"/>
<dbReference type="Proteomes" id="UP000790347">
    <property type="component" value="Unassembled WGS sequence"/>
</dbReference>
<keyword evidence="3" id="KW-0812">Transmembrane</keyword>
<feature type="transmembrane region" description="Helical" evidence="3">
    <location>
        <begin position="121"/>
        <end position="139"/>
    </location>
</feature>
<keyword evidence="1 4" id="KW-0732">Signal</keyword>
<accession>A0A922I0Q5</accession>
<reference evidence="5" key="1">
    <citation type="submission" date="2013-05" db="EMBL/GenBank/DDBJ databases">
        <authorList>
            <person name="Yim A.K.Y."/>
            <person name="Chan T.F."/>
            <person name="Ji K.M."/>
            <person name="Liu X.Y."/>
            <person name="Zhou J.W."/>
            <person name="Li R.Q."/>
            <person name="Yang K.Y."/>
            <person name="Li J."/>
            <person name="Li M."/>
            <person name="Law P.T.W."/>
            <person name="Wu Y.L."/>
            <person name="Cai Z.L."/>
            <person name="Qin H."/>
            <person name="Bao Y."/>
            <person name="Leung R.K.K."/>
            <person name="Ng P.K.S."/>
            <person name="Zou J."/>
            <person name="Zhong X.J."/>
            <person name="Ran P.X."/>
            <person name="Zhong N.S."/>
            <person name="Liu Z.G."/>
            <person name="Tsui S.K.W."/>
        </authorList>
    </citation>
    <scope>NUCLEOTIDE SEQUENCE</scope>
    <source>
        <strain evidence="5">Derf</strain>
        <tissue evidence="5">Whole organism</tissue>
    </source>
</reference>
<keyword evidence="6" id="KW-1185">Reference proteome</keyword>
<dbReference type="PANTHER" id="PTHR33562">
    <property type="entry name" value="ATILLA, ISOFORM B-RELATED-RELATED"/>
    <property type="match status" value="1"/>
</dbReference>
<dbReference type="CDD" id="cd23590">
    <property type="entry name" value="TFP_LU_ECD_Bou"/>
    <property type="match status" value="1"/>
</dbReference>
<sequence>MFLKFILILFLINGFSIYSAMAIECFQCDSNVDLECSELFDSDMTSLRPKSCDNVYEARFCIKTTGMYGGVIGTIRNCSSRDLGDRCSYLRRPGDQRYVRSCVYTCSSDGCNHASFIHHPFNASLLFIILIASISYYLLSLN</sequence>
<dbReference type="InterPro" id="IPR045860">
    <property type="entry name" value="Snake_toxin-like_sf"/>
</dbReference>
<evidence type="ECO:0000256" key="1">
    <source>
        <dbReference type="ARBA" id="ARBA00022729"/>
    </source>
</evidence>
<organism evidence="5 6">
    <name type="scientific">Dermatophagoides farinae</name>
    <name type="common">American house dust mite</name>
    <dbReference type="NCBI Taxonomy" id="6954"/>
    <lineage>
        <taxon>Eukaryota</taxon>
        <taxon>Metazoa</taxon>
        <taxon>Ecdysozoa</taxon>
        <taxon>Arthropoda</taxon>
        <taxon>Chelicerata</taxon>
        <taxon>Arachnida</taxon>
        <taxon>Acari</taxon>
        <taxon>Acariformes</taxon>
        <taxon>Sarcoptiformes</taxon>
        <taxon>Astigmata</taxon>
        <taxon>Psoroptidia</taxon>
        <taxon>Analgoidea</taxon>
        <taxon>Pyroglyphidae</taxon>
        <taxon>Dermatophagoidinae</taxon>
        <taxon>Dermatophagoides</taxon>
    </lineage>
</organism>
<keyword evidence="3" id="KW-1133">Transmembrane helix</keyword>
<evidence type="ECO:0000256" key="2">
    <source>
        <dbReference type="ARBA" id="ARBA00023180"/>
    </source>
</evidence>
<evidence type="ECO:0000313" key="5">
    <source>
        <dbReference type="EMBL" id="KAH9516907.1"/>
    </source>
</evidence>
<dbReference type="GO" id="GO:0032222">
    <property type="term" value="P:regulation of synaptic transmission, cholinergic"/>
    <property type="evidence" value="ECO:0007669"/>
    <property type="project" value="InterPro"/>
</dbReference>
<dbReference type="OrthoDB" id="8188641at2759"/>
<dbReference type="PANTHER" id="PTHR33562:SF18">
    <property type="entry name" value="BOUDIN-RELATED"/>
    <property type="match status" value="1"/>
</dbReference>
<evidence type="ECO:0000313" key="6">
    <source>
        <dbReference type="Proteomes" id="UP000790347"/>
    </source>
</evidence>
<reference evidence="5" key="2">
    <citation type="journal article" date="2022" name="Res Sq">
        <title>Comparative Genomics Reveals Insights into the Divergent Evolution of Astigmatic Mites and Household Pest Adaptations.</title>
        <authorList>
            <person name="Xiong Q."/>
            <person name="Wan A.T.-Y."/>
            <person name="Liu X.-Y."/>
            <person name="Fung C.S.-H."/>
            <person name="Xiao X."/>
            <person name="Malainual N."/>
            <person name="Hou J."/>
            <person name="Wang L."/>
            <person name="Wang M."/>
            <person name="Yang K."/>
            <person name="Cui Y."/>
            <person name="Leung E."/>
            <person name="Nong W."/>
            <person name="Shin S.-K."/>
            <person name="Au S."/>
            <person name="Jeong K.Y."/>
            <person name="Chew F.T."/>
            <person name="Hui J."/>
            <person name="Leung T.F."/>
            <person name="Tungtrongchitr A."/>
            <person name="Zhong N."/>
            <person name="Liu Z."/>
            <person name="Tsui S."/>
        </authorList>
    </citation>
    <scope>NUCLEOTIDE SEQUENCE</scope>
    <source>
        <strain evidence="5">Derf</strain>
        <tissue evidence="5">Whole organism</tissue>
    </source>
</reference>
<dbReference type="GO" id="GO:0030431">
    <property type="term" value="P:sleep"/>
    <property type="evidence" value="ECO:0007669"/>
    <property type="project" value="InterPro"/>
</dbReference>
<feature type="signal peptide" evidence="4">
    <location>
        <begin position="1"/>
        <end position="22"/>
    </location>
</feature>
<gene>
    <name evidence="5" type="ORF">DERF_007621</name>
</gene>
<dbReference type="Pfam" id="PF17064">
    <property type="entry name" value="QVR"/>
    <property type="match status" value="1"/>
</dbReference>
<keyword evidence="3" id="KW-0472">Membrane</keyword>
<evidence type="ECO:0000256" key="4">
    <source>
        <dbReference type="SAM" id="SignalP"/>
    </source>
</evidence>
<evidence type="ECO:0008006" key="7">
    <source>
        <dbReference type="Google" id="ProtNLM"/>
    </source>
</evidence>
<dbReference type="SUPFAM" id="SSF57302">
    <property type="entry name" value="Snake toxin-like"/>
    <property type="match status" value="1"/>
</dbReference>
<keyword evidence="2" id="KW-0325">Glycoprotein</keyword>
<evidence type="ECO:0000256" key="3">
    <source>
        <dbReference type="SAM" id="Phobius"/>
    </source>
</evidence>
<dbReference type="InterPro" id="IPR031424">
    <property type="entry name" value="QVR-like"/>
</dbReference>
<feature type="chain" id="PRO_5037264768" description="Protein sleepless" evidence="4">
    <location>
        <begin position="23"/>
        <end position="142"/>
    </location>
</feature>
<comment type="caution">
    <text evidence="5">The sequence shown here is derived from an EMBL/GenBank/DDBJ whole genome shotgun (WGS) entry which is preliminary data.</text>
</comment>
<protein>
    <recommendedName>
        <fullName evidence="7">Protein sleepless</fullName>
    </recommendedName>
</protein>
<dbReference type="InterPro" id="IPR050975">
    <property type="entry name" value="Sleep_regulator"/>
</dbReference>
<dbReference type="AlphaFoldDB" id="A0A922I0Q5"/>